<proteinExistence type="inferred from homology"/>
<keyword evidence="3" id="KW-0963">Cytoplasm</keyword>
<dbReference type="HAMAP" id="MF_00248">
    <property type="entry name" value="HslV"/>
    <property type="match status" value="1"/>
</dbReference>
<gene>
    <name evidence="11" type="ORF">ASZ90_006005</name>
</gene>
<evidence type="ECO:0000256" key="8">
    <source>
        <dbReference type="ARBA" id="ARBA00052385"/>
    </source>
</evidence>
<dbReference type="InterPro" id="IPR029055">
    <property type="entry name" value="Ntn_hydrolases_N"/>
</dbReference>
<evidence type="ECO:0000256" key="6">
    <source>
        <dbReference type="ARBA" id="ARBA00022723"/>
    </source>
</evidence>
<evidence type="ECO:0000256" key="7">
    <source>
        <dbReference type="ARBA" id="ARBA00022801"/>
    </source>
</evidence>
<dbReference type="FunFam" id="3.60.20.10:FF:000002">
    <property type="entry name" value="ATP-dependent protease subunit HslV"/>
    <property type="match status" value="1"/>
</dbReference>
<dbReference type="GO" id="GO:0046872">
    <property type="term" value="F:metal ion binding"/>
    <property type="evidence" value="ECO:0007669"/>
    <property type="project" value="UniProtKB-KW"/>
</dbReference>
<dbReference type="SUPFAM" id="SSF56235">
    <property type="entry name" value="N-terminal nucleophile aminohydrolases (Ntn hydrolases)"/>
    <property type="match status" value="1"/>
</dbReference>
<comment type="similarity">
    <text evidence="2">Belongs to the peptidase T1B family. HslV subfamily.</text>
</comment>
<evidence type="ECO:0000256" key="2">
    <source>
        <dbReference type="ARBA" id="ARBA00006053"/>
    </source>
</evidence>
<dbReference type="PANTHER" id="PTHR32194:SF0">
    <property type="entry name" value="ATP-DEPENDENT PROTEASE SUBUNIT HSLV"/>
    <property type="match status" value="1"/>
</dbReference>
<dbReference type="InterPro" id="IPR022281">
    <property type="entry name" value="ATP-dep_Prtase_HsIV_su"/>
</dbReference>
<evidence type="ECO:0000256" key="4">
    <source>
        <dbReference type="ARBA" id="ARBA00022670"/>
    </source>
</evidence>
<keyword evidence="4 11" id="KW-0645">Protease</keyword>
<dbReference type="PROSITE" id="PS51476">
    <property type="entry name" value="PROTEASOME_BETA_2"/>
    <property type="match status" value="1"/>
</dbReference>
<evidence type="ECO:0000256" key="10">
    <source>
        <dbReference type="ARBA" id="ARBA00074399"/>
    </source>
</evidence>
<evidence type="ECO:0000256" key="5">
    <source>
        <dbReference type="ARBA" id="ARBA00022698"/>
    </source>
</evidence>
<protein>
    <recommendedName>
        <fullName evidence="10">ATP-dependent protease subunit HslV</fullName>
        <ecNumber evidence="9">3.4.25.2</ecNumber>
    </recommendedName>
</protein>
<dbReference type="GO" id="GO:0009376">
    <property type="term" value="C:HslUV protease complex"/>
    <property type="evidence" value="ECO:0007669"/>
    <property type="project" value="InterPro"/>
</dbReference>
<comment type="subcellular location">
    <subcellularLocation>
        <location evidence="1">Cytoplasm</location>
    </subcellularLocation>
</comment>
<dbReference type="PANTHER" id="PTHR32194">
    <property type="entry name" value="METALLOPROTEASE TLDD"/>
    <property type="match status" value="1"/>
</dbReference>
<dbReference type="EC" id="3.4.25.2" evidence="9"/>
<keyword evidence="5" id="KW-0888">Threonine protease</keyword>
<evidence type="ECO:0000256" key="1">
    <source>
        <dbReference type="ARBA" id="ARBA00004496"/>
    </source>
</evidence>
<dbReference type="NCBIfam" id="NF003964">
    <property type="entry name" value="PRK05456.1"/>
    <property type="match status" value="1"/>
</dbReference>
<dbReference type="Gene3D" id="3.60.20.10">
    <property type="entry name" value="Glutamine Phosphoribosylpyrophosphate, subunit 1, domain 1"/>
    <property type="match status" value="1"/>
</dbReference>
<sequence length="194" mass="21296">MNIRGTTILAVRHNGTVTVAGDGQVTLDTTILKHGARKVRRLYNDEVIVGFAGATADAFTLFDRFNQKLEQYNGNLLRAAVELTKDWRTDRVLRHLEALMIAVNKDKSLIISGNGDVIEADDDVMAIGSGGPYAQAAARALLRHSNLTSSEIAREAMKIAAEICIYTNNNVTIEEIEDAAQITNETKKINKIKE</sequence>
<comment type="caution">
    <text evidence="11">The sequence shown here is derived from an EMBL/GenBank/DDBJ whole genome shotgun (WGS) entry which is preliminary data.</text>
</comment>
<dbReference type="PIRSF" id="PIRSF039093">
    <property type="entry name" value="HslV"/>
    <property type="match status" value="1"/>
</dbReference>
<organism evidence="11">
    <name type="scientific">hydrocarbon metagenome</name>
    <dbReference type="NCBI Taxonomy" id="938273"/>
    <lineage>
        <taxon>unclassified sequences</taxon>
        <taxon>metagenomes</taxon>
        <taxon>ecological metagenomes</taxon>
    </lineage>
</organism>
<dbReference type="AlphaFoldDB" id="A0A0W8FTF1"/>
<reference evidence="11" key="1">
    <citation type="journal article" date="2015" name="Proc. Natl. Acad. Sci. U.S.A.">
        <title>Networks of energetic and metabolic interactions define dynamics in microbial communities.</title>
        <authorList>
            <person name="Embree M."/>
            <person name="Liu J.K."/>
            <person name="Al-Bassam M.M."/>
            <person name="Zengler K."/>
        </authorList>
    </citation>
    <scope>NUCLEOTIDE SEQUENCE</scope>
</reference>
<dbReference type="Pfam" id="PF00227">
    <property type="entry name" value="Proteasome"/>
    <property type="match status" value="1"/>
</dbReference>
<dbReference type="NCBIfam" id="TIGR03692">
    <property type="entry name" value="ATP_dep_HslV"/>
    <property type="match status" value="1"/>
</dbReference>
<keyword evidence="6" id="KW-0479">Metal-binding</keyword>
<evidence type="ECO:0000256" key="3">
    <source>
        <dbReference type="ARBA" id="ARBA00022490"/>
    </source>
</evidence>
<comment type="catalytic activity">
    <reaction evidence="8">
        <text>ATP-dependent cleavage of peptide bonds with broad specificity.</text>
        <dbReference type="EC" id="3.4.25.2"/>
    </reaction>
</comment>
<dbReference type="EMBL" id="LNQE01000857">
    <property type="protein sequence ID" value="KUG24208.1"/>
    <property type="molecule type" value="Genomic_DNA"/>
</dbReference>
<dbReference type="GO" id="GO:0004298">
    <property type="term" value="F:threonine-type endopeptidase activity"/>
    <property type="evidence" value="ECO:0007669"/>
    <property type="project" value="UniProtKB-KW"/>
</dbReference>
<evidence type="ECO:0000256" key="9">
    <source>
        <dbReference type="ARBA" id="ARBA00066335"/>
    </source>
</evidence>
<dbReference type="InterPro" id="IPR023333">
    <property type="entry name" value="Proteasome_suB-type"/>
</dbReference>
<accession>A0A0W8FTF1</accession>
<dbReference type="InterPro" id="IPR001353">
    <property type="entry name" value="Proteasome_sua/b"/>
</dbReference>
<dbReference type="GO" id="GO:0051603">
    <property type="term" value="P:proteolysis involved in protein catabolic process"/>
    <property type="evidence" value="ECO:0007669"/>
    <property type="project" value="InterPro"/>
</dbReference>
<dbReference type="CDD" id="cd01913">
    <property type="entry name" value="protease_HslV"/>
    <property type="match status" value="1"/>
</dbReference>
<evidence type="ECO:0000313" key="11">
    <source>
        <dbReference type="EMBL" id="KUG24208.1"/>
    </source>
</evidence>
<dbReference type="GO" id="GO:0005839">
    <property type="term" value="C:proteasome core complex"/>
    <property type="evidence" value="ECO:0007669"/>
    <property type="project" value="InterPro"/>
</dbReference>
<keyword evidence="7" id="KW-0378">Hydrolase</keyword>
<name>A0A0W8FTF1_9ZZZZ</name>